<evidence type="ECO:0000256" key="11">
    <source>
        <dbReference type="SAM" id="Phobius"/>
    </source>
</evidence>
<organism evidence="13 14">
    <name type="scientific">Glossina austeni</name>
    <name type="common">Savannah tsetse fly</name>
    <dbReference type="NCBI Taxonomy" id="7395"/>
    <lineage>
        <taxon>Eukaryota</taxon>
        <taxon>Metazoa</taxon>
        <taxon>Ecdysozoa</taxon>
        <taxon>Arthropoda</taxon>
        <taxon>Hexapoda</taxon>
        <taxon>Insecta</taxon>
        <taxon>Pterygota</taxon>
        <taxon>Neoptera</taxon>
        <taxon>Endopterygota</taxon>
        <taxon>Diptera</taxon>
        <taxon>Brachycera</taxon>
        <taxon>Muscomorpha</taxon>
        <taxon>Hippoboscoidea</taxon>
        <taxon>Glossinidae</taxon>
        <taxon>Glossina</taxon>
    </lineage>
</organism>
<accession>A0A1A9ULN4</accession>
<evidence type="ECO:0000256" key="4">
    <source>
        <dbReference type="ARBA" id="ARBA00022801"/>
    </source>
</evidence>
<dbReference type="PROSITE" id="PS00135">
    <property type="entry name" value="TRYPSIN_SER"/>
    <property type="match status" value="1"/>
</dbReference>
<dbReference type="InterPro" id="IPR001254">
    <property type="entry name" value="Trypsin_dom"/>
</dbReference>
<dbReference type="InterPro" id="IPR043504">
    <property type="entry name" value="Peptidase_S1_PA_chymotrypsin"/>
</dbReference>
<dbReference type="InterPro" id="IPR018114">
    <property type="entry name" value="TRYPSIN_HIS"/>
</dbReference>
<keyword evidence="11" id="KW-0812">Transmembrane</keyword>
<dbReference type="CDD" id="cd00190">
    <property type="entry name" value="Tryp_SPc"/>
    <property type="match status" value="1"/>
</dbReference>
<dbReference type="SUPFAM" id="SSF50494">
    <property type="entry name" value="Trypsin-like serine proteases"/>
    <property type="match status" value="1"/>
</dbReference>
<evidence type="ECO:0000256" key="10">
    <source>
        <dbReference type="RuleBase" id="RU363034"/>
    </source>
</evidence>
<evidence type="ECO:0000256" key="1">
    <source>
        <dbReference type="ARBA" id="ARBA00004239"/>
    </source>
</evidence>
<feature type="transmembrane region" description="Helical" evidence="11">
    <location>
        <begin position="21"/>
        <end position="42"/>
    </location>
</feature>
<dbReference type="GO" id="GO:0005576">
    <property type="term" value="C:extracellular region"/>
    <property type="evidence" value="ECO:0007669"/>
    <property type="project" value="UniProtKB-SubCell"/>
</dbReference>
<comment type="subcellular location">
    <subcellularLocation>
        <location evidence="1">Secreted</location>
        <location evidence="1">Extracellular space</location>
    </subcellularLocation>
</comment>
<dbReference type="AlphaFoldDB" id="A0A1A9ULN4"/>
<dbReference type="GO" id="GO:0006508">
    <property type="term" value="P:proteolysis"/>
    <property type="evidence" value="ECO:0007669"/>
    <property type="project" value="UniProtKB-KW"/>
</dbReference>
<dbReference type="PANTHER" id="PTHR24276:SF98">
    <property type="entry name" value="FI18310P1-RELATED"/>
    <property type="match status" value="1"/>
</dbReference>
<keyword evidence="4 10" id="KW-0378">Hydrolase</keyword>
<dbReference type="PANTHER" id="PTHR24276">
    <property type="entry name" value="POLYSERASE-RELATED"/>
    <property type="match status" value="1"/>
</dbReference>
<dbReference type="InterPro" id="IPR001314">
    <property type="entry name" value="Peptidase_S1A"/>
</dbReference>
<dbReference type="InterPro" id="IPR009003">
    <property type="entry name" value="Peptidase_S1_PA"/>
</dbReference>
<dbReference type="PROSITE" id="PS50240">
    <property type="entry name" value="TRYPSIN_DOM"/>
    <property type="match status" value="1"/>
</dbReference>
<reference evidence="13" key="1">
    <citation type="submission" date="2020-05" db="UniProtKB">
        <authorList>
            <consortium name="EnsemblMetazoa"/>
        </authorList>
    </citation>
    <scope>IDENTIFICATION</scope>
    <source>
        <strain evidence="13">TTRI</strain>
    </source>
</reference>
<evidence type="ECO:0000259" key="12">
    <source>
        <dbReference type="PROSITE" id="PS50240"/>
    </source>
</evidence>
<keyword evidence="5 10" id="KW-0720">Serine protease</keyword>
<evidence type="ECO:0000256" key="5">
    <source>
        <dbReference type="ARBA" id="ARBA00022825"/>
    </source>
</evidence>
<evidence type="ECO:0000313" key="14">
    <source>
        <dbReference type="Proteomes" id="UP000078200"/>
    </source>
</evidence>
<dbReference type="PROSITE" id="PS00134">
    <property type="entry name" value="TRYPSIN_HIS"/>
    <property type="match status" value="1"/>
</dbReference>
<dbReference type="InterPro" id="IPR033116">
    <property type="entry name" value="TRYPSIN_SER"/>
</dbReference>
<keyword evidence="11" id="KW-0472">Membrane</keyword>
<evidence type="ECO:0000256" key="3">
    <source>
        <dbReference type="ARBA" id="ARBA00022670"/>
    </source>
</evidence>
<dbReference type="Proteomes" id="UP000078200">
    <property type="component" value="Unassembled WGS sequence"/>
</dbReference>
<keyword evidence="11" id="KW-1133">Transmembrane helix</keyword>
<dbReference type="STRING" id="7395.A0A1A9ULN4"/>
<dbReference type="SMART" id="SM00020">
    <property type="entry name" value="Tryp_SPc"/>
    <property type="match status" value="1"/>
</dbReference>
<dbReference type="Pfam" id="PF00089">
    <property type="entry name" value="Trypsin"/>
    <property type="match status" value="1"/>
</dbReference>
<dbReference type="GO" id="GO:0004252">
    <property type="term" value="F:serine-type endopeptidase activity"/>
    <property type="evidence" value="ECO:0007669"/>
    <property type="project" value="InterPro"/>
</dbReference>
<proteinExistence type="inferred from homology"/>
<name>A0A1A9ULN4_GLOAU</name>
<evidence type="ECO:0000256" key="7">
    <source>
        <dbReference type="ARBA" id="ARBA00057221"/>
    </source>
</evidence>
<comment type="function">
    <text evidence="7">Protein with lectin and protease activity involved in the establishment of trypanosome infections in tsetse flies. Binds D-glucosamine and agglutinates bloodstream-form trypanosomes and rabbit red blood cells. Capable of inducing transformation of bloodstream-form trypanosomes into procyclic (midgut) forms in vitro.</text>
</comment>
<dbReference type="EnsemblMetazoa" id="GAUT008460-RA">
    <property type="protein sequence ID" value="GAUT008460-PA"/>
    <property type="gene ID" value="GAUT008460"/>
</dbReference>
<evidence type="ECO:0000256" key="6">
    <source>
        <dbReference type="ARBA" id="ARBA00023157"/>
    </source>
</evidence>
<evidence type="ECO:0000256" key="8">
    <source>
        <dbReference type="ARBA" id="ARBA00067663"/>
    </source>
</evidence>
<sequence>MSSTCNFNKVSMRYADNMQHICAGTIINAMWILTAAHCFKFIKTPRDLLIQCGTNLLVMEKSRHLMLAAISAFYIHEGYNPTIAIHDLALMRLKSNLVFSDYIGSVQLPDGLEQNNYENLKVVLVGWGSNKTFGSLQRQLQKVSLNTVERQTCGGQLNSIVHRSNLCAGDIHKGQCSGDSGGPLLFDNTQIGIVSWSLKPCASNPAVFTNLSYYMKWIKAIVEK</sequence>
<keyword evidence="14" id="KW-1185">Reference proteome</keyword>
<comment type="similarity">
    <text evidence="2">Belongs to the peptidase S1 family.</text>
</comment>
<feature type="domain" description="Peptidase S1" evidence="12">
    <location>
        <begin position="10"/>
        <end position="223"/>
    </location>
</feature>
<dbReference type="InterPro" id="IPR050430">
    <property type="entry name" value="Peptidase_S1"/>
</dbReference>
<dbReference type="FunFam" id="2.40.10.10:FF:000068">
    <property type="entry name" value="transmembrane protease serine 2"/>
    <property type="match status" value="1"/>
</dbReference>
<evidence type="ECO:0000313" key="13">
    <source>
        <dbReference type="EnsemblMetazoa" id="GAUT008460-PA"/>
    </source>
</evidence>
<evidence type="ECO:0000256" key="2">
    <source>
        <dbReference type="ARBA" id="ARBA00007664"/>
    </source>
</evidence>
<dbReference type="VEuPathDB" id="VectorBase:GAUT008460"/>
<dbReference type="PRINTS" id="PR00722">
    <property type="entry name" value="CHYMOTRYPSIN"/>
</dbReference>
<dbReference type="Gene3D" id="2.40.10.10">
    <property type="entry name" value="Trypsin-like serine proteases"/>
    <property type="match status" value="2"/>
</dbReference>
<keyword evidence="3 10" id="KW-0645">Protease</keyword>
<keyword evidence="6" id="KW-1015">Disulfide bond</keyword>
<protein>
    <recommendedName>
        <fullName evidence="8">Lectizyme</fullName>
    </recommendedName>
    <alternativeName>
        <fullName evidence="9">Proteolytic lectin</fullName>
    </alternativeName>
</protein>
<dbReference type="FunFam" id="2.40.10.10:FF:000036">
    <property type="entry name" value="Trypsin beta"/>
    <property type="match status" value="1"/>
</dbReference>
<evidence type="ECO:0000256" key="9">
    <source>
        <dbReference type="ARBA" id="ARBA00077177"/>
    </source>
</evidence>